<accession>A0A0S4XQJ5</accession>
<evidence type="ECO:0000256" key="1">
    <source>
        <dbReference type="ARBA" id="ARBA00022679"/>
    </source>
</evidence>
<dbReference type="GO" id="GO:0016747">
    <property type="term" value="F:acyltransferase activity, transferring groups other than amino-acyl groups"/>
    <property type="evidence" value="ECO:0007669"/>
    <property type="project" value="InterPro"/>
</dbReference>
<dbReference type="InterPro" id="IPR016181">
    <property type="entry name" value="Acyl_CoA_acyltransferase"/>
</dbReference>
<dbReference type="AlphaFoldDB" id="A0A0S4XQJ5"/>
<feature type="domain" description="N-acetyltransferase" evidence="3">
    <location>
        <begin position="1"/>
        <end position="146"/>
    </location>
</feature>
<keyword evidence="1 4" id="KW-0808">Transferase</keyword>
<dbReference type="PANTHER" id="PTHR43420:SF47">
    <property type="entry name" value="N-ACETYLTRANSFERASE DOMAIN-CONTAINING PROTEIN"/>
    <property type="match status" value="1"/>
</dbReference>
<proteinExistence type="predicted"/>
<protein>
    <submittedName>
        <fullName evidence="4">GCN5-related N-acetyltransferase</fullName>
    </submittedName>
</protein>
<dbReference type="PROSITE" id="PS51186">
    <property type="entry name" value="GNAT"/>
    <property type="match status" value="1"/>
</dbReference>
<dbReference type="InterPro" id="IPR000182">
    <property type="entry name" value="GNAT_dom"/>
</dbReference>
<dbReference type="Pfam" id="PF00583">
    <property type="entry name" value="Acetyltransf_1"/>
    <property type="match status" value="1"/>
</dbReference>
<reference evidence="4" key="1">
    <citation type="submission" date="2015-11" db="EMBL/GenBank/DDBJ databases">
        <authorList>
            <person name="Zhang Y."/>
            <person name="Guo Z."/>
        </authorList>
    </citation>
    <scope>NUCLEOTIDE SEQUENCE</scope>
    <source>
        <strain evidence="4">BN30871</strain>
    </source>
</reference>
<keyword evidence="2" id="KW-0012">Acyltransferase</keyword>
<dbReference type="CDD" id="cd04301">
    <property type="entry name" value="NAT_SF"/>
    <property type="match status" value="1"/>
</dbReference>
<evidence type="ECO:0000256" key="2">
    <source>
        <dbReference type="ARBA" id="ARBA00023315"/>
    </source>
</evidence>
<evidence type="ECO:0000259" key="3">
    <source>
        <dbReference type="PROSITE" id="PS51186"/>
    </source>
</evidence>
<name>A0A0S4XQJ5_9BACT</name>
<dbReference type="EMBL" id="FAXN01000097">
    <property type="protein sequence ID" value="CUV66587.1"/>
    <property type="molecule type" value="Genomic_DNA"/>
</dbReference>
<dbReference type="PANTHER" id="PTHR43420">
    <property type="entry name" value="ACETYLTRANSFERASE"/>
    <property type="match status" value="1"/>
</dbReference>
<sequence length="146" mass="16334">MINIATSSDISGLCDLLFLLFSKEDEFVPNKSVQEQGLKMIIENPSIGHILVAKEDDKTIGMITILYTVSTALGGIVGLLEDMIVHPEYRSRGVGSQLVNYSLEFAKKQNLKRLTLLTDKSNTTAHAFYEKHNFIKSSMVPFRKII</sequence>
<organism evidence="4">
    <name type="scientific">Sulfurovum sp. enrichment culture clone C5</name>
    <dbReference type="NCBI Taxonomy" id="497650"/>
    <lineage>
        <taxon>Bacteria</taxon>
        <taxon>Pseudomonadati</taxon>
        <taxon>Campylobacterota</taxon>
        <taxon>Epsilonproteobacteria</taxon>
        <taxon>Campylobacterales</taxon>
        <taxon>Sulfurovaceae</taxon>
        <taxon>Sulfurovum</taxon>
        <taxon>environmental samples</taxon>
    </lineage>
</organism>
<gene>
    <name evidence="4" type="ORF">BN3087_910020</name>
</gene>
<dbReference type="SUPFAM" id="SSF55729">
    <property type="entry name" value="Acyl-CoA N-acyltransferases (Nat)"/>
    <property type="match status" value="1"/>
</dbReference>
<dbReference type="InterPro" id="IPR050680">
    <property type="entry name" value="YpeA/RimI_acetyltransf"/>
</dbReference>
<evidence type="ECO:0000313" key="4">
    <source>
        <dbReference type="EMBL" id="CUV66587.1"/>
    </source>
</evidence>
<dbReference type="Gene3D" id="3.40.630.30">
    <property type="match status" value="1"/>
</dbReference>